<dbReference type="Proteomes" id="UP001150581">
    <property type="component" value="Unassembled WGS sequence"/>
</dbReference>
<protein>
    <submittedName>
        <fullName evidence="1">Uncharacterized protein</fullName>
    </submittedName>
</protein>
<reference evidence="1" key="1">
    <citation type="submission" date="2022-07" db="EMBL/GenBank/DDBJ databases">
        <title>Phylogenomic reconstructions and comparative analyses of Kickxellomycotina fungi.</title>
        <authorList>
            <person name="Reynolds N.K."/>
            <person name="Stajich J.E."/>
            <person name="Barry K."/>
            <person name="Grigoriev I.V."/>
            <person name="Crous P."/>
            <person name="Smith M.E."/>
        </authorList>
    </citation>
    <scope>NUCLEOTIDE SEQUENCE</scope>
    <source>
        <strain evidence="1">Benny 63K</strain>
    </source>
</reference>
<name>A0ACC1I7A8_9FUNG</name>
<evidence type="ECO:0000313" key="2">
    <source>
        <dbReference type="Proteomes" id="UP001150581"/>
    </source>
</evidence>
<organism evidence="1 2">
    <name type="scientific">Kickxella alabastrina</name>
    <dbReference type="NCBI Taxonomy" id="61397"/>
    <lineage>
        <taxon>Eukaryota</taxon>
        <taxon>Fungi</taxon>
        <taxon>Fungi incertae sedis</taxon>
        <taxon>Zoopagomycota</taxon>
        <taxon>Kickxellomycotina</taxon>
        <taxon>Kickxellomycetes</taxon>
        <taxon>Kickxellales</taxon>
        <taxon>Kickxellaceae</taxon>
        <taxon>Kickxella</taxon>
    </lineage>
</organism>
<sequence>MSALPAPPPIGAAHGNRSRSGSTASNSGGMGVSGNRVPSGFGSNIPPPSPSMQPRHLNNASPVNLGQRSNLGPGFASGTPPPQQQLPGSRPSSSHQSKMAVHNPQPLRTSASASANVSRQNTPEDLYHNVLMPTLVRLEKLTSNTQAKAAYCTLAETIRRLEHEIPGIADVFSKELTLSVNKFYQAWRE</sequence>
<evidence type="ECO:0000313" key="1">
    <source>
        <dbReference type="EMBL" id="KAJ1887021.1"/>
    </source>
</evidence>
<keyword evidence="2" id="KW-1185">Reference proteome</keyword>
<proteinExistence type="predicted"/>
<comment type="caution">
    <text evidence="1">The sequence shown here is derived from an EMBL/GenBank/DDBJ whole genome shotgun (WGS) entry which is preliminary data.</text>
</comment>
<gene>
    <name evidence="1" type="ORF">LPJ66_009335</name>
</gene>
<dbReference type="EMBL" id="JANBPG010002107">
    <property type="protein sequence ID" value="KAJ1887021.1"/>
    <property type="molecule type" value="Genomic_DNA"/>
</dbReference>
<accession>A0ACC1I7A8</accession>